<dbReference type="GO" id="GO:0008270">
    <property type="term" value="F:zinc ion binding"/>
    <property type="evidence" value="ECO:0007669"/>
    <property type="project" value="UniProtKB-KW"/>
</dbReference>
<evidence type="ECO:0000256" key="2">
    <source>
        <dbReference type="ARBA" id="ARBA00022771"/>
    </source>
</evidence>
<dbReference type="Proteomes" id="UP000284403">
    <property type="component" value="Unassembled WGS sequence"/>
</dbReference>
<evidence type="ECO:0000256" key="3">
    <source>
        <dbReference type="ARBA" id="ARBA00022833"/>
    </source>
</evidence>
<evidence type="ECO:0000259" key="6">
    <source>
        <dbReference type="PROSITE" id="PS50178"/>
    </source>
</evidence>
<keyword evidence="1" id="KW-0479">Metal-binding</keyword>
<keyword evidence="8" id="KW-1185">Reference proteome</keyword>
<accession>A0A3R7P002</accession>
<gene>
    <name evidence="7" type="ORF">Tco025E_01350</name>
</gene>
<proteinExistence type="predicted"/>
<evidence type="ECO:0000313" key="8">
    <source>
        <dbReference type="Proteomes" id="UP000284403"/>
    </source>
</evidence>
<dbReference type="Gene3D" id="3.30.40.10">
    <property type="entry name" value="Zinc/RING finger domain, C3HC4 (zinc finger)"/>
    <property type="match status" value="1"/>
</dbReference>
<dbReference type="OrthoDB" id="248092at2759"/>
<keyword evidence="3" id="KW-0862">Zinc</keyword>
<dbReference type="InterPro" id="IPR013083">
    <property type="entry name" value="Znf_RING/FYVE/PHD"/>
</dbReference>
<dbReference type="PROSITE" id="PS50178">
    <property type="entry name" value="ZF_FYVE"/>
    <property type="match status" value="1"/>
</dbReference>
<dbReference type="RefSeq" id="XP_029231786.1">
    <property type="nucleotide sequence ID" value="XM_029368288.1"/>
</dbReference>
<feature type="domain" description="FYVE-type" evidence="6">
    <location>
        <begin position="1"/>
        <end position="52"/>
    </location>
</feature>
<evidence type="ECO:0000256" key="5">
    <source>
        <dbReference type="SAM" id="MobiDB-lite"/>
    </source>
</evidence>
<feature type="compositionally biased region" description="Polar residues" evidence="5">
    <location>
        <begin position="111"/>
        <end position="126"/>
    </location>
</feature>
<comment type="caution">
    <text evidence="7">The sequence shown here is derived from an EMBL/GenBank/DDBJ whole genome shotgun (WGS) entry which is preliminary data.</text>
</comment>
<dbReference type="InterPro" id="IPR011011">
    <property type="entry name" value="Znf_FYVE_PHD"/>
</dbReference>
<feature type="compositionally biased region" description="Basic and acidic residues" evidence="5">
    <location>
        <begin position="70"/>
        <end position="85"/>
    </location>
</feature>
<protein>
    <recommendedName>
        <fullName evidence="6">FYVE-type domain-containing protein</fullName>
    </recommendedName>
</protein>
<reference evidence="7 8" key="1">
    <citation type="journal article" date="2018" name="BMC Genomics">
        <title>Genomic comparison of Trypanosoma conorhini and Trypanosoma rangeli to Trypanosoma cruzi strains of high and low virulence.</title>
        <authorList>
            <person name="Bradwell K.R."/>
            <person name="Koparde V.N."/>
            <person name="Matveyev A.V."/>
            <person name="Serrano M.G."/>
            <person name="Alves J.M."/>
            <person name="Parikh H."/>
            <person name="Huang B."/>
            <person name="Lee V."/>
            <person name="Espinosa-Alvarez O."/>
            <person name="Ortiz P.A."/>
            <person name="Costa-Martins A.G."/>
            <person name="Teixeira M.M."/>
            <person name="Buck G.A."/>
        </authorList>
    </citation>
    <scope>NUCLEOTIDE SEQUENCE [LARGE SCALE GENOMIC DNA]</scope>
    <source>
        <strain evidence="7 8">025E</strain>
    </source>
</reference>
<feature type="region of interest" description="Disordered" evidence="5">
    <location>
        <begin position="51"/>
        <end position="135"/>
    </location>
</feature>
<dbReference type="CDD" id="cd00065">
    <property type="entry name" value="FYVE_like_SF"/>
    <property type="match status" value="1"/>
</dbReference>
<organism evidence="7 8">
    <name type="scientific">Trypanosoma conorhini</name>
    <dbReference type="NCBI Taxonomy" id="83891"/>
    <lineage>
        <taxon>Eukaryota</taxon>
        <taxon>Discoba</taxon>
        <taxon>Euglenozoa</taxon>
        <taxon>Kinetoplastea</taxon>
        <taxon>Metakinetoplastina</taxon>
        <taxon>Trypanosomatida</taxon>
        <taxon>Trypanosomatidae</taxon>
        <taxon>Trypanosoma</taxon>
    </lineage>
</organism>
<dbReference type="EMBL" id="MKKU01000036">
    <property type="protein sequence ID" value="RNF26580.1"/>
    <property type="molecule type" value="Genomic_DNA"/>
</dbReference>
<dbReference type="AlphaFoldDB" id="A0A3R7P002"/>
<keyword evidence="2 4" id="KW-0863">Zinc-finger</keyword>
<evidence type="ECO:0000256" key="4">
    <source>
        <dbReference type="PROSITE-ProRule" id="PRU00091"/>
    </source>
</evidence>
<name>A0A3R7P002_9TRYP</name>
<feature type="compositionally biased region" description="Low complexity" evidence="5">
    <location>
        <begin position="86"/>
        <end position="101"/>
    </location>
</feature>
<dbReference type="SUPFAM" id="SSF57903">
    <property type="entry name" value="FYVE/PHD zinc finger"/>
    <property type="match status" value="1"/>
</dbReference>
<evidence type="ECO:0000256" key="1">
    <source>
        <dbReference type="ARBA" id="ARBA00022723"/>
    </source>
</evidence>
<dbReference type="InterPro" id="IPR017455">
    <property type="entry name" value="Znf_FYVE-rel"/>
</dbReference>
<sequence>MTSASACPLCKRPFGLFLWRHECGYCKKTVCDDCAPKVKDHRQCSACAARVKQQQQTQQPRRTSNPASAEGERAARMRAAEERMKAAQQRGRPQSRGGQAPVLPVAEPASRMSQQQQCYTGASPSPQADVPTRANPAENPVLAAALRRRQQEQFGGNANRGNSAEKMQLLTAILAVLHQRGEDEPFGLRSMDETKLQAYLRYLKSKDKSPAAS</sequence>
<evidence type="ECO:0000313" key="7">
    <source>
        <dbReference type="EMBL" id="RNF26580.1"/>
    </source>
</evidence>
<dbReference type="GeneID" id="40314961"/>